<dbReference type="PANTHER" id="PTHR18964:SF174">
    <property type="entry name" value="D-ALLOSE KINASE-RELATED"/>
    <property type="match status" value="1"/>
</dbReference>
<evidence type="ECO:0000256" key="1">
    <source>
        <dbReference type="ARBA" id="ARBA00023277"/>
    </source>
</evidence>
<accession>A0A2A5AYK7</accession>
<proteinExistence type="predicted"/>
<reference evidence="3" key="1">
    <citation type="submission" date="2017-08" db="EMBL/GenBank/DDBJ databases">
        <title>A dynamic microbial community with high functional redundancy inhabits the cold, oxic subseafloor aquifer.</title>
        <authorList>
            <person name="Tully B.J."/>
            <person name="Wheat C.G."/>
            <person name="Glazer B.T."/>
            <person name="Huber J.A."/>
        </authorList>
    </citation>
    <scope>NUCLEOTIDE SEQUENCE [LARGE SCALE GENOMIC DNA]</scope>
</reference>
<dbReference type="InterPro" id="IPR043129">
    <property type="entry name" value="ATPase_NBD"/>
</dbReference>
<dbReference type="InterPro" id="IPR049874">
    <property type="entry name" value="ROK_cs"/>
</dbReference>
<dbReference type="PANTHER" id="PTHR18964">
    <property type="entry name" value="ROK (REPRESSOR, ORF, KINASE) FAMILY"/>
    <property type="match status" value="1"/>
</dbReference>
<keyword evidence="1" id="KW-0119">Carbohydrate metabolism</keyword>
<dbReference type="InterPro" id="IPR000600">
    <property type="entry name" value="ROK"/>
</dbReference>
<protein>
    <submittedName>
        <fullName evidence="2">Fructokinase</fullName>
    </submittedName>
</protein>
<comment type="caution">
    <text evidence="2">The sequence shown here is derived from an EMBL/GenBank/DDBJ whole genome shotgun (WGS) entry which is preliminary data.</text>
</comment>
<evidence type="ECO:0000313" key="2">
    <source>
        <dbReference type="EMBL" id="PCJ24384.1"/>
    </source>
</evidence>
<organism evidence="2 3">
    <name type="scientific">SAR86 cluster bacterium</name>
    <dbReference type="NCBI Taxonomy" id="2030880"/>
    <lineage>
        <taxon>Bacteria</taxon>
        <taxon>Pseudomonadati</taxon>
        <taxon>Pseudomonadota</taxon>
        <taxon>Gammaproteobacteria</taxon>
        <taxon>SAR86 cluster</taxon>
    </lineage>
</organism>
<dbReference type="GO" id="GO:0004396">
    <property type="term" value="F:hexokinase activity"/>
    <property type="evidence" value="ECO:0007669"/>
    <property type="project" value="TreeGrafter"/>
</dbReference>
<dbReference type="SUPFAM" id="SSF53067">
    <property type="entry name" value="Actin-like ATPase domain"/>
    <property type="match status" value="1"/>
</dbReference>
<dbReference type="Pfam" id="PF00480">
    <property type="entry name" value="ROK"/>
    <property type="match status" value="1"/>
</dbReference>
<keyword evidence="2" id="KW-0418">Kinase</keyword>
<dbReference type="Gene3D" id="3.30.420.40">
    <property type="match status" value="2"/>
</dbReference>
<dbReference type="PROSITE" id="PS01125">
    <property type="entry name" value="ROK"/>
    <property type="match status" value="1"/>
</dbReference>
<sequence>MRIGVDLGGTKIEGIVLSDDGSIAEKIRVDTPSENYSDTLGALCLLVESLQIEGNGYPVGIGTPGTLTRNSEIMKNCNSICLNGEPLKKDVEDRLGYEVRIENDANCFTLSEAHYGSGLGMSSVFGVIIGTGTGGGIVINNSLQTGVNRIGGEWGHNPIPISVRELIDTDRICYCGRRNCIETVLSGRGLSQSHFEKTGNKLEALQIAKLADSDDQSAKDTIQLYCQQLARCLATVVNVIDPDMIVLGGGLSNIKELYRCVPAMMAEHVFSDEVLTQLSAPSFGDASGARGAACLWAVD</sequence>
<dbReference type="Proteomes" id="UP000218327">
    <property type="component" value="Unassembled WGS sequence"/>
</dbReference>
<keyword evidence="2" id="KW-0808">Transferase</keyword>
<name>A0A2A5AYK7_9GAMM</name>
<dbReference type="AlphaFoldDB" id="A0A2A5AYK7"/>
<evidence type="ECO:0000313" key="3">
    <source>
        <dbReference type="Proteomes" id="UP000218327"/>
    </source>
</evidence>
<gene>
    <name evidence="2" type="ORF">COA96_09680</name>
</gene>
<dbReference type="EMBL" id="NVVJ01000027">
    <property type="protein sequence ID" value="PCJ24384.1"/>
    <property type="molecule type" value="Genomic_DNA"/>
</dbReference>